<organism evidence="1 2">
    <name type="scientific">Methanimicrococcus hongohii</name>
    <dbReference type="NCBI Taxonomy" id="3028295"/>
    <lineage>
        <taxon>Archaea</taxon>
        <taxon>Methanobacteriati</taxon>
        <taxon>Methanobacteriota</taxon>
        <taxon>Stenosarchaea group</taxon>
        <taxon>Methanomicrobia</taxon>
        <taxon>Methanosarcinales</taxon>
        <taxon>Methanosarcinaceae</taxon>
        <taxon>Methanimicrococcus</taxon>
    </lineage>
</organism>
<proteinExistence type="predicted"/>
<dbReference type="AlphaFoldDB" id="A0AA96ZU78"/>
<evidence type="ECO:0000313" key="2">
    <source>
        <dbReference type="Proteomes" id="UP001302978"/>
    </source>
</evidence>
<gene>
    <name evidence="1" type="ORF">MmiHf6_08350</name>
</gene>
<accession>A0AA96ZU78</accession>
<reference evidence="1 2" key="1">
    <citation type="submission" date="2023-07" db="EMBL/GenBank/DDBJ databases">
        <title>Closed genoem sequence of Methanomicrococcus sp. Hf6.</title>
        <authorList>
            <person name="Poehlein A."/>
            <person name="Protasov E."/>
            <person name="Platt K."/>
            <person name="Reeh H."/>
            <person name="Daniel R."/>
            <person name="Brune A."/>
        </authorList>
    </citation>
    <scope>NUCLEOTIDE SEQUENCE [LARGE SCALE GENOMIC DNA]</scope>
    <source>
        <strain evidence="1 2">Hf6</strain>
    </source>
</reference>
<sequence>MFRLNLTLYEKTKYRPSIDEFPKRSVGKEEIEIQTIQNEKSKNILHFDCIRLRLSLLVCNCLLHLPRASAHLNHDPVALNFAVGRRCLFPVGGRCLFPAGVRFPFAAAAGKLAAGQLPAAARTAQILKNN</sequence>
<protein>
    <submittedName>
        <fullName evidence="1">Uncharacterized protein</fullName>
    </submittedName>
</protein>
<dbReference type="EMBL" id="CP131059">
    <property type="protein sequence ID" value="WNY23527.1"/>
    <property type="molecule type" value="Genomic_DNA"/>
</dbReference>
<name>A0AA96ZU78_9EURY</name>
<dbReference type="KEGG" id="mehf:MmiHf6_08350"/>
<evidence type="ECO:0000313" key="1">
    <source>
        <dbReference type="EMBL" id="WNY23527.1"/>
    </source>
</evidence>
<dbReference type="Proteomes" id="UP001302978">
    <property type="component" value="Chromosome"/>
</dbReference>
<keyword evidence="2" id="KW-1185">Reference proteome</keyword>